<protein>
    <recommendedName>
        <fullName evidence="6">Calcium-binding protein</fullName>
    </recommendedName>
</protein>
<dbReference type="InterPro" id="IPR050557">
    <property type="entry name" value="RTX_toxin/Mannuronan_C5-epim"/>
</dbReference>
<dbReference type="Gene3D" id="2.150.10.10">
    <property type="entry name" value="Serralysin-like metalloprotease, C-terminal"/>
    <property type="match status" value="4"/>
</dbReference>
<dbReference type="PRINTS" id="PR00313">
    <property type="entry name" value="CABNDNGRPT"/>
</dbReference>
<evidence type="ECO:0000256" key="2">
    <source>
        <dbReference type="ARBA" id="ARBA00022525"/>
    </source>
</evidence>
<dbReference type="SUPFAM" id="SSF51120">
    <property type="entry name" value="beta-Roll"/>
    <property type="match status" value="4"/>
</dbReference>
<dbReference type="GO" id="GO:0005509">
    <property type="term" value="F:calcium ion binding"/>
    <property type="evidence" value="ECO:0007669"/>
    <property type="project" value="InterPro"/>
</dbReference>
<name>A0A6B3RRJ4_9RHOB</name>
<evidence type="ECO:0000256" key="1">
    <source>
        <dbReference type="ARBA" id="ARBA00004613"/>
    </source>
</evidence>
<dbReference type="Gene3D" id="2.130.10.10">
    <property type="entry name" value="YVTN repeat-like/Quinoprotein amine dehydrogenase"/>
    <property type="match status" value="1"/>
</dbReference>
<dbReference type="PROSITE" id="PS00330">
    <property type="entry name" value="HEMOLYSIN_CALCIUM"/>
    <property type="match status" value="5"/>
</dbReference>
<reference evidence="4 5" key="1">
    <citation type="submission" date="2020-02" db="EMBL/GenBank/DDBJ databases">
        <title>Rhodobacter algicola sp. nov., isolated from microalga culture.</title>
        <authorList>
            <person name="Park C.-Y."/>
        </authorList>
    </citation>
    <scope>NUCLEOTIDE SEQUENCE [LARGE SCALE GENOMIC DNA]</scope>
    <source>
        <strain evidence="4 5">ETT8</strain>
    </source>
</reference>
<sequence length="904" mass="92722">MTEPELSIHNSARSQTARIALSTAPIEVAEVVTEVVHSRRNRTSIELDGVERRIDLTSVLGLDPSKAGPLTNAGLRGSSDLWMDGSGFSGNMLTAHHSGDFLFLSARHGSGIASYQAAPNGTLTRVAITPDTSMLALEGISAMTSLRAGDGAYLIAASQSMNTVTVLRIGQNGGLTPVSQISAGGEHLPVSVPTQIGAVTLNGQHFVVLGSFGTGSVTVLRMASDGALTLVDHILDGRDTRFGGLAAMDMMMLGEQVFIAVAGGDGGVTLLRLLPSGRLIVWDTLVDSTGTALQNIQDLRFVVVGGRIELFALASGDQGVTRIVLNPAMISSGQAGITGVATNGTAMDDILTAPAGGAWVRGGAGNDILISGQGRDTLEGGEGADYYILSPDNAGRDTVQGFDPAADRIDLSEFSDLRSPDGLVIAPTATGALIRIGTSEITLVSGRRLTVDEVTAALVFATDRPFAAASSPPASNPPPGAPGSGVYFYAPGAQVYQGVSGADRLSYADAPAGIVLDLETQGRNAGAAAGHVLLSIEVIEGSIFGDRISGDAGANTLSGGRGNDSLDGRDGNDWISPGPGNDTVDGGAGIDMVSFSDAPRGGTFNLGAGTALIGADMNLLRNIENITGTGFGDLITGDHGANLIRALGGDDWITATAGSDTIDGGSGRDMISYVNSPDEVTVNLETGRGERGFAQGDVYISIERVTGSVFPDLFFGSSGDDEFRGLGGYDWFVGSAGRDRYDGGNGRDTVAYSLAPTGVEASLLLGVGSAGQAAGDVFVFIESLTGSSHSDRLIGDDLVNVLRGLGGDDFIFGHDGNDTIDGGGGNDQIFGGAGNDRLTGGSGNDTIDGGLGWDYVFYSGRRSDYTIIGDSTRATVLHKSGGIDGADLLFTVEVLEFSDGRFFL</sequence>
<organism evidence="4 5">
    <name type="scientific">Pseudotabrizicola algicola</name>
    <dbReference type="NCBI Taxonomy" id="2709381"/>
    <lineage>
        <taxon>Bacteria</taxon>
        <taxon>Pseudomonadati</taxon>
        <taxon>Pseudomonadota</taxon>
        <taxon>Alphaproteobacteria</taxon>
        <taxon>Rhodobacterales</taxon>
        <taxon>Paracoccaceae</taxon>
        <taxon>Pseudotabrizicola</taxon>
    </lineage>
</organism>
<evidence type="ECO:0000313" key="5">
    <source>
        <dbReference type="Proteomes" id="UP000481421"/>
    </source>
</evidence>
<dbReference type="RefSeq" id="WP_164611461.1">
    <property type="nucleotide sequence ID" value="NZ_JAAIKE010000003.1"/>
</dbReference>
<evidence type="ECO:0000256" key="3">
    <source>
        <dbReference type="SAM" id="MobiDB-lite"/>
    </source>
</evidence>
<dbReference type="Pfam" id="PF00353">
    <property type="entry name" value="HemolysinCabind"/>
    <property type="match status" value="6"/>
</dbReference>
<evidence type="ECO:0008006" key="6">
    <source>
        <dbReference type="Google" id="ProtNLM"/>
    </source>
</evidence>
<dbReference type="InterPro" id="IPR011049">
    <property type="entry name" value="Serralysin-like_metalloprot_C"/>
</dbReference>
<keyword evidence="5" id="KW-1185">Reference proteome</keyword>
<comment type="subcellular location">
    <subcellularLocation>
        <location evidence="1">Secreted</location>
    </subcellularLocation>
</comment>
<proteinExistence type="predicted"/>
<accession>A0A6B3RRJ4</accession>
<dbReference type="SUPFAM" id="SSF101908">
    <property type="entry name" value="Putative isomerase YbhE"/>
    <property type="match status" value="1"/>
</dbReference>
<dbReference type="InterPro" id="IPR001343">
    <property type="entry name" value="Hemolysn_Ca-bd"/>
</dbReference>
<keyword evidence="2" id="KW-0964">Secreted</keyword>
<comment type="caution">
    <text evidence="4">The sequence shown here is derived from an EMBL/GenBank/DDBJ whole genome shotgun (WGS) entry which is preliminary data.</text>
</comment>
<dbReference type="InterPro" id="IPR018511">
    <property type="entry name" value="Hemolysin-typ_Ca-bd_CS"/>
</dbReference>
<gene>
    <name evidence="4" type="ORF">G3572_10295</name>
</gene>
<dbReference type="GO" id="GO:0005576">
    <property type="term" value="C:extracellular region"/>
    <property type="evidence" value="ECO:0007669"/>
    <property type="project" value="UniProtKB-SubCell"/>
</dbReference>
<dbReference type="InterPro" id="IPR015943">
    <property type="entry name" value="WD40/YVTN_repeat-like_dom_sf"/>
</dbReference>
<feature type="region of interest" description="Disordered" evidence="3">
    <location>
        <begin position="554"/>
        <end position="580"/>
    </location>
</feature>
<dbReference type="Proteomes" id="UP000481421">
    <property type="component" value="Unassembled WGS sequence"/>
</dbReference>
<dbReference type="AlphaFoldDB" id="A0A6B3RRJ4"/>
<evidence type="ECO:0000313" key="4">
    <source>
        <dbReference type="EMBL" id="NEX46595.1"/>
    </source>
</evidence>
<dbReference type="PANTHER" id="PTHR38340:SF1">
    <property type="entry name" value="S-LAYER PROTEIN"/>
    <property type="match status" value="1"/>
</dbReference>
<dbReference type="PANTHER" id="PTHR38340">
    <property type="entry name" value="S-LAYER PROTEIN"/>
    <property type="match status" value="1"/>
</dbReference>
<dbReference type="EMBL" id="JAAIKE010000003">
    <property type="protein sequence ID" value="NEX46595.1"/>
    <property type="molecule type" value="Genomic_DNA"/>
</dbReference>